<keyword evidence="6" id="KW-0175">Coiled coil</keyword>
<dbReference type="CDD" id="cd00082">
    <property type="entry name" value="HisKA"/>
    <property type="match status" value="1"/>
</dbReference>
<dbReference type="Proteomes" id="UP000287247">
    <property type="component" value="Unassembled WGS sequence"/>
</dbReference>
<evidence type="ECO:0000256" key="4">
    <source>
        <dbReference type="ARBA" id="ARBA00022777"/>
    </source>
</evidence>
<dbReference type="EMBL" id="BDQK01000003">
    <property type="protein sequence ID" value="GBF79610.1"/>
    <property type="molecule type" value="Genomic_DNA"/>
</dbReference>
<dbReference type="InterPro" id="IPR011009">
    <property type="entry name" value="Kinase-like_dom_sf"/>
</dbReference>
<keyword evidence="9" id="KW-0723">Serine/threonine-protein kinase</keyword>
<dbReference type="PRINTS" id="PR00344">
    <property type="entry name" value="BCTRLSENSOR"/>
</dbReference>
<dbReference type="Gene3D" id="3.30.565.10">
    <property type="entry name" value="Histidine kinase-like ATPase, C-terminal domain"/>
    <property type="match status" value="1"/>
</dbReference>
<dbReference type="Pfam" id="PF02518">
    <property type="entry name" value="HATPase_c"/>
    <property type="match status" value="1"/>
</dbReference>
<gene>
    <name evidence="9" type="ORF">AsFPU1_1008</name>
</gene>
<dbReference type="InterPro" id="IPR000719">
    <property type="entry name" value="Prot_kinase_dom"/>
</dbReference>
<evidence type="ECO:0000313" key="9">
    <source>
        <dbReference type="EMBL" id="GBF79610.1"/>
    </source>
</evidence>
<dbReference type="SMART" id="SM00387">
    <property type="entry name" value="HATPase_c"/>
    <property type="match status" value="1"/>
</dbReference>
<feature type="coiled-coil region" evidence="6">
    <location>
        <begin position="1492"/>
        <end position="1519"/>
    </location>
</feature>
<evidence type="ECO:0000256" key="3">
    <source>
        <dbReference type="ARBA" id="ARBA00022553"/>
    </source>
</evidence>
<dbReference type="Gene3D" id="3.30.450.40">
    <property type="match status" value="1"/>
</dbReference>
<dbReference type="InterPro" id="IPR053159">
    <property type="entry name" value="Hybrid_Histidine_Kinase"/>
</dbReference>
<dbReference type="SMART" id="SM00065">
    <property type="entry name" value="GAF"/>
    <property type="match status" value="1"/>
</dbReference>
<evidence type="ECO:0000256" key="2">
    <source>
        <dbReference type="ARBA" id="ARBA00012438"/>
    </source>
</evidence>
<dbReference type="SUPFAM" id="SSF55781">
    <property type="entry name" value="GAF domain-like"/>
    <property type="match status" value="1"/>
</dbReference>
<feature type="domain" description="Histidine kinase" evidence="8">
    <location>
        <begin position="1549"/>
        <end position="1795"/>
    </location>
</feature>
<keyword evidence="5" id="KW-0902">Two-component regulatory system</keyword>
<dbReference type="InterPro" id="IPR004358">
    <property type="entry name" value="Sig_transdc_His_kin-like_C"/>
</dbReference>
<dbReference type="EC" id="2.7.13.3" evidence="2"/>
<dbReference type="InterPro" id="IPR036097">
    <property type="entry name" value="HisK_dim/P_sf"/>
</dbReference>
<evidence type="ECO:0000259" key="8">
    <source>
        <dbReference type="PROSITE" id="PS50109"/>
    </source>
</evidence>
<feature type="domain" description="Protein kinase" evidence="7">
    <location>
        <begin position="8"/>
        <end position="280"/>
    </location>
</feature>
<dbReference type="Pfam" id="PF01590">
    <property type="entry name" value="GAF"/>
    <property type="match status" value="1"/>
</dbReference>
<dbReference type="SUPFAM" id="SSF56112">
    <property type="entry name" value="Protein kinase-like (PK-like)"/>
    <property type="match status" value="1"/>
</dbReference>
<keyword evidence="10" id="KW-1185">Reference proteome</keyword>
<dbReference type="Gene3D" id="3.40.50.300">
    <property type="entry name" value="P-loop containing nucleotide triphosphate hydrolases"/>
    <property type="match status" value="1"/>
</dbReference>
<evidence type="ECO:0000259" key="7">
    <source>
        <dbReference type="PROSITE" id="PS50011"/>
    </source>
</evidence>
<comment type="caution">
    <text evidence="9">The sequence shown here is derived from an EMBL/GenBank/DDBJ whole genome shotgun (WGS) entry which is preliminary data.</text>
</comment>
<dbReference type="InterPro" id="IPR005467">
    <property type="entry name" value="His_kinase_dom"/>
</dbReference>
<dbReference type="Pfam" id="PF00069">
    <property type="entry name" value="Pkinase"/>
    <property type="match status" value="1"/>
</dbReference>
<dbReference type="InterPro" id="IPR003594">
    <property type="entry name" value="HATPase_dom"/>
</dbReference>
<name>A0A401IEK4_APHSA</name>
<dbReference type="Gene3D" id="1.10.510.10">
    <property type="entry name" value="Transferase(Phosphotransferase) domain 1"/>
    <property type="match status" value="1"/>
</dbReference>
<evidence type="ECO:0000256" key="6">
    <source>
        <dbReference type="SAM" id="Coils"/>
    </source>
</evidence>
<dbReference type="SUPFAM" id="SSF55874">
    <property type="entry name" value="ATPase domain of HSP90 chaperone/DNA topoisomerase II/histidine kinase"/>
    <property type="match status" value="1"/>
</dbReference>
<dbReference type="PROSITE" id="PS50109">
    <property type="entry name" value="HIS_KIN"/>
    <property type="match status" value="1"/>
</dbReference>
<keyword evidence="4 9" id="KW-0418">Kinase</keyword>
<dbReference type="InterPro" id="IPR003661">
    <property type="entry name" value="HisK_dim/P_dom"/>
</dbReference>
<dbReference type="RefSeq" id="WP_124978349.1">
    <property type="nucleotide sequence ID" value="NZ_BDQK01000003.1"/>
</dbReference>
<comment type="catalytic activity">
    <reaction evidence="1">
        <text>ATP + protein L-histidine = ADP + protein N-phospho-L-histidine.</text>
        <dbReference type="EC" id="2.7.13.3"/>
    </reaction>
</comment>
<dbReference type="Pfam" id="PF13191">
    <property type="entry name" value="AAA_16"/>
    <property type="match status" value="1"/>
</dbReference>
<dbReference type="InterPro" id="IPR029016">
    <property type="entry name" value="GAF-like_dom_sf"/>
</dbReference>
<evidence type="ECO:0000256" key="5">
    <source>
        <dbReference type="ARBA" id="ARBA00023012"/>
    </source>
</evidence>
<accession>A0A401IEK4</accession>
<dbReference type="SUPFAM" id="SSF52540">
    <property type="entry name" value="P-loop containing nucleoside triphosphate hydrolases"/>
    <property type="match status" value="1"/>
</dbReference>
<feature type="coiled-coil region" evidence="6">
    <location>
        <begin position="812"/>
        <end position="839"/>
    </location>
</feature>
<dbReference type="InterPro" id="IPR036890">
    <property type="entry name" value="HATPase_C_sf"/>
</dbReference>
<dbReference type="GO" id="GO:0000155">
    <property type="term" value="F:phosphorelay sensor kinase activity"/>
    <property type="evidence" value="ECO:0007669"/>
    <property type="project" value="InterPro"/>
</dbReference>
<dbReference type="InterPro" id="IPR003018">
    <property type="entry name" value="GAF"/>
</dbReference>
<dbReference type="InterPro" id="IPR027417">
    <property type="entry name" value="P-loop_NTPase"/>
</dbReference>
<reference evidence="10" key="1">
    <citation type="submission" date="2017-05" db="EMBL/GenBank/DDBJ databases">
        <title>Physiological properties and genetic analysis related to exopolysaccharide production of fresh-water unicellular cyanobacterium Aphanothece sacrum, Suizenji Nori, that has been cultured as a food source in Japan.</title>
        <authorList>
            <person name="Kanesaki Y."/>
            <person name="Yoshikawa S."/>
            <person name="Ohki K."/>
        </authorList>
    </citation>
    <scope>NUCLEOTIDE SEQUENCE [LARGE SCALE GENOMIC DNA]</scope>
    <source>
        <strain evidence="10">FPU1</strain>
    </source>
</reference>
<dbReference type="OrthoDB" id="9801841at2"/>
<dbReference type="PANTHER" id="PTHR43642">
    <property type="entry name" value="HYBRID SIGNAL TRANSDUCTION HISTIDINE KINASE G"/>
    <property type="match status" value="1"/>
</dbReference>
<keyword evidence="3" id="KW-0597">Phosphoprotein</keyword>
<dbReference type="GO" id="GO:0004674">
    <property type="term" value="F:protein serine/threonine kinase activity"/>
    <property type="evidence" value="ECO:0007669"/>
    <property type="project" value="UniProtKB-KW"/>
</dbReference>
<evidence type="ECO:0000313" key="10">
    <source>
        <dbReference type="Proteomes" id="UP000287247"/>
    </source>
</evidence>
<keyword evidence="4 9" id="KW-0808">Transferase</keyword>
<dbReference type="PROSITE" id="PS50011">
    <property type="entry name" value="PROTEIN_KINASE_DOM"/>
    <property type="match status" value="1"/>
</dbReference>
<evidence type="ECO:0000256" key="1">
    <source>
        <dbReference type="ARBA" id="ARBA00000085"/>
    </source>
</evidence>
<dbReference type="PANTHER" id="PTHR43642:SF1">
    <property type="entry name" value="HYBRID SIGNAL TRANSDUCTION HISTIDINE KINASE G"/>
    <property type="match status" value="1"/>
</dbReference>
<protein>
    <recommendedName>
        <fullName evidence="2">histidine kinase</fullName>
        <ecNumber evidence="2">2.7.13.3</ecNumber>
    </recommendedName>
</protein>
<dbReference type="Gene3D" id="3.30.200.20">
    <property type="entry name" value="Phosphorylase Kinase, domain 1"/>
    <property type="match status" value="1"/>
</dbReference>
<organism evidence="9 10">
    <name type="scientific">Aphanothece sacrum FPU1</name>
    <dbReference type="NCBI Taxonomy" id="1920663"/>
    <lineage>
        <taxon>Bacteria</taxon>
        <taxon>Bacillati</taxon>
        <taxon>Cyanobacteriota</taxon>
        <taxon>Cyanophyceae</taxon>
        <taxon>Oscillatoriophycideae</taxon>
        <taxon>Chroococcales</taxon>
        <taxon>Aphanothecaceae</taxon>
        <taxon>Aphanothece</taxon>
    </lineage>
</organism>
<proteinExistence type="predicted"/>
<dbReference type="InterPro" id="IPR041664">
    <property type="entry name" value="AAA_16"/>
</dbReference>
<sequence>MNILIENYQTTIKIHESHHSLVYKGYRKEDQLPVILKILKDNYPPPQTLAQFQQEYEILNQLNVPEVVKTYGIQRYQNSLVIILEDFGGQSLNLLLQNHQFSIPEFLKLSLKIIDALSVIHQANIIHKDINPSNIIYNLETEEVKLIDFGIATSLSSENISPEHPNLIEGTLAYISPEQTGRMNRIVDYRTDFYSLGVTLYEMLTNQLPFTSNDIMELVHFHLAKYPQSPHELNPLIPLIISNIIIKLLAKTAEDRYQTAYGIKVDLEKCLNNLRKHNFCEIFNLGEGDISDKFQIPQKLYGRESQINTLLKAVERTMQGPTEMILVSGYSGIGKTALVKEAYRPITEKKGYFISGKFDKLKRNIPYSGIIQAFQELIGQLLTESDLEISKLRENLLKALGINAQIVIDVIPEIELIIGQQLDVPNLPPSEAQNRFNFVFQSFIKVFAKSTHPLVIFLDDLQWADSASLQLIQLLMLPANQQYLFLIGAYRDNEVSPAHPLILTLNEIRTKGTSINYIVLNTLNLREINQLIRETFQCENNITQTLAELVNQKTQGNPFFIREFLKSLYQENLILFDINKRLWQWDIDKIKTTKITDNVVELMSKRIKNTHPETQEVLKLAACIGNNFDLKTLSMVYNNSQIKTAEYLWDALKIGLIVPLKNNYKILGNYRESDSIPDTLIINYKFSHDRVQQAAYSLIKPENQQEIHLKIGQILFEYISITKQEDKIFDMVNHLNIGHKLITNQSEQNKLATLNLIAGKKAKLSAAYTPALNYFQLGIKQLESQQTWKNQYELTLELYLEAAEAAYLDGQFEEMEKLLETLLKQAKSIVDKVKAYEIKIRAYTSQNRLLDVINIALPILKELGMNLPQSPTQLDIKSALEETKVLLEGKAIKTLINLQEISDTIALAAMKILGGVSTATYLALPQLFPLIVTNQVNLSIKYGNAPESVFAYACYGQILCQLIGDFDNGYEFGQLTLQLLSKLNTKIWEAQTLFIVTVSIRYWKEPLKQLLQPLLLGYQSGIDTGNIEYAAWHGHMYCSYLFGIGTELTQVMKEFNKYIELANKLGQKNSLCFLKMGYQVTLNLRGECEDKCQLIGKSYNEKIMLEQYIKSHYNLAIFHLYFYKLMLCYLFSDFSQAIENSIEAEKHLGAIIIPGLPTFRFYNSLAQLAIYNNVSKFQQNEIIKKVKINQKKMKIWATHNPSHYLNKFYLVEAELARILKQEQTARDYYDQAITVAKAQDYIQEEALAYELAAQFYININYQHLARYYLQDAHYAYQRWGAIAKVKDLEDKYPQLLAKIQPNKANNNTLNITGKHLCSDLDIISIIRASQTISGEIVLGILLKKLMKTVIENAGATKGFLLLEKEENWVIEAEGAINVEPKTILQSVPINAIAPEIKQPLLSVSIVNYVVHTKENIVLNDATNEGKFTRDDYIIKTQPKSILCTPLLHQGKLSGIIYLENNLTTGAFTEKQVEVLKILSSSGAISIENSRLYEQLEDYSRTLEKKVEARTEELQEKNLELGIALEKLKTTQAQIIAQEKLASLGALTAGIAHEIKNPLNFVNNFSELSVELTQELIEELDNHQDKFDSETQEYIEEILHDLQQNAKKINEHGKRADKIVWGMLMHSRGKAGQRQLTDINALLAESVNLAYHGMRVKHASFNITLETHYDEAIKSLYIVPQDISRVLLNIINNACYAVHEKQQLLGQEFIPSLLVTTQNLEAQIEIRIRDNGMGMSQEVVDKIFNPFFTTKPTGEGTGLGLSISHDIIVQGHQGQIKVNTEVNSYTELIIILPKILGNN</sequence>
<dbReference type="SUPFAM" id="SSF47384">
    <property type="entry name" value="Homodimeric domain of signal transducing histidine kinase"/>
    <property type="match status" value="1"/>
</dbReference>
<dbReference type="Gene3D" id="1.10.287.130">
    <property type="match status" value="1"/>
</dbReference>
<dbReference type="CDD" id="cd14014">
    <property type="entry name" value="STKc_PknB_like"/>
    <property type="match status" value="1"/>
</dbReference>
<dbReference type="GO" id="GO:0005524">
    <property type="term" value="F:ATP binding"/>
    <property type="evidence" value="ECO:0007669"/>
    <property type="project" value="InterPro"/>
</dbReference>